<proteinExistence type="predicted"/>
<evidence type="ECO:0000313" key="3">
    <source>
        <dbReference type="Proteomes" id="UP001221757"/>
    </source>
</evidence>
<dbReference type="Proteomes" id="UP001221757">
    <property type="component" value="Unassembled WGS sequence"/>
</dbReference>
<evidence type="ECO:0000256" key="1">
    <source>
        <dbReference type="SAM" id="MobiDB-lite"/>
    </source>
</evidence>
<dbReference type="EMBL" id="JARKIE010000005">
    <property type="protein sequence ID" value="KAJ7707615.1"/>
    <property type="molecule type" value="Genomic_DNA"/>
</dbReference>
<accession>A0AAD7GY49</accession>
<sequence length="278" mass="30664">MDISIQDWDTDTSIVFCPSVQQIAESRTTLPAAIAVGKRMRTTITQRRDGGDCLDVAALDLFVLHPAGFIPHNELLNICIHPPYLDAEHNTITTASTREPYRYDATTSKLVRASGDPTPLRVTIRHGELSTVTVILNAGSKIEHAQKKGWQLSSEVVGLKQAIKLEFYFRPTLNAAVAASDEDGRSALTPDNMDIDGLDMRSDRGGAEHEGSEDDGSEYEEEDDNEALQWPLSPEEYMLGAKKVTDPAVPIEDRMVIGSLLFTKRYLSAPVWPQAANR</sequence>
<organism evidence="2 3">
    <name type="scientific">Mycena rosella</name>
    <name type="common">Pink bonnet</name>
    <name type="synonym">Agaricus rosellus</name>
    <dbReference type="NCBI Taxonomy" id="1033263"/>
    <lineage>
        <taxon>Eukaryota</taxon>
        <taxon>Fungi</taxon>
        <taxon>Dikarya</taxon>
        <taxon>Basidiomycota</taxon>
        <taxon>Agaricomycotina</taxon>
        <taxon>Agaricomycetes</taxon>
        <taxon>Agaricomycetidae</taxon>
        <taxon>Agaricales</taxon>
        <taxon>Marasmiineae</taxon>
        <taxon>Mycenaceae</taxon>
        <taxon>Mycena</taxon>
    </lineage>
</organism>
<reference evidence="2" key="1">
    <citation type="submission" date="2023-03" db="EMBL/GenBank/DDBJ databases">
        <title>Massive genome expansion in bonnet fungi (Mycena s.s.) driven by repeated elements and novel gene families across ecological guilds.</title>
        <authorList>
            <consortium name="Lawrence Berkeley National Laboratory"/>
            <person name="Harder C.B."/>
            <person name="Miyauchi S."/>
            <person name="Viragh M."/>
            <person name="Kuo A."/>
            <person name="Thoen E."/>
            <person name="Andreopoulos B."/>
            <person name="Lu D."/>
            <person name="Skrede I."/>
            <person name="Drula E."/>
            <person name="Henrissat B."/>
            <person name="Morin E."/>
            <person name="Kohler A."/>
            <person name="Barry K."/>
            <person name="LaButti K."/>
            <person name="Morin E."/>
            <person name="Salamov A."/>
            <person name="Lipzen A."/>
            <person name="Mereny Z."/>
            <person name="Hegedus B."/>
            <person name="Baldrian P."/>
            <person name="Stursova M."/>
            <person name="Weitz H."/>
            <person name="Taylor A."/>
            <person name="Grigoriev I.V."/>
            <person name="Nagy L.G."/>
            <person name="Martin F."/>
            <person name="Kauserud H."/>
        </authorList>
    </citation>
    <scope>NUCLEOTIDE SEQUENCE</scope>
    <source>
        <strain evidence="2">CBHHK067</strain>
    </source>
</reference>
<protein>
    <submittedName>
        <fullName evidence="2">Uncharacterized protein</fullName>
    </submittedName>
</protein>
<name>A0AAD7GY49_MYCRO</name>
<dbReference type="AlphaFoldDB" id="A0AAD7GY49"/>
<gene>
    <name evidence="2" type="ORF">B0H17DRAFT_1192084</name>
</gene>
<feature type="compositionally biased region" description="Acidic residues" evidence="1">
    <location>
        <begin position="211"/>
        <end position="226"/>
    </location>
</feature>
<feature type="compositionally biased region" description="Basic and acidic residues" evidence="1">
    <location>
        <begin position="198"/>
        <end position="210"/>
    </location>
</feature>
<evidence type="ECO:0000313" key="2">
    <source>
        <dbReference type="EMBL" id="KAJ7707615.1"/>
    </source>
</evidence>
<comment type="caution">
    <text evidence="2">The sequence shown here is derived from an EMBL/GenBank/DDBJ whole genome shotgun (WGS) entry which is preliminary data.</text>
</comment>
<feature type="region of interest" description="Disordered" evidence="1">
    <location>
        <begin position="184"/>
        <end position="227"/>
    </location>
</feature>
<keyword evidence="3" id="KW-1185">Reference proteome</keyword>